<evidence type="ECO:0000313" key="1">
    <source>
        <dbReference type="Ensembl" id="ENSOARP00020048023.1"/>
    </source>
</evidence>
<dbReference type="Ensembl" id="ENSOART00020067343.1">
    <property type="protein sequence ID" value="ENSOARP00020048023.1"/>
    <property type="gene ID" value="ENSOARG00020031817.1"/>
</dbReference>
<reference evidence="1" key="3">
    <citation type="submission" date="2025-09" db="UniProtKB">
        <authorList>
            <consortium name="Ensembl"/>
        </authorList>
    </citation>
    <scope>IDENTIFICATION</scope>
</reference>
<accession>A0AC11DW15</accession>
<reference evidence="1" key="2">
    <citation type="submission" date="2025-08" db="UniProtKB">
        <authorList>
            <consortium name="Ensembl"/>
        </authorList>
    </citation>
    <scope>IDENTIFICATION</scope>
</reference>
<name>A0AC11DW15_SHEEP</name>
<sequence length="83" mass="9535">MKLQDELQDLQGKCSECGDMLMEAQEEVKTLRQQAPASAGSVTHYTYTVPLEALPDFQETQAEELRMSIRRIIPDPVFFMERN</sequence>
<protein>
    <submittedName>
        <fullName evidence="1">Uncharacterized protein</fullName>
    </submittedName>
</protein>
<organism evidence="1">
    <name type="scientific">Ovis aries</name>
    <name type="common">Sheep</name>
    <dbReference type="NCBI Taxonomy" id="9940"/>
    <lineage>
        <taxon>Eukaryota</taxon>
        <taxon>Metazoa</taxon>
        <taxon>Chordata</taxon>
        <taxon>Craniata</taxon>
        <taxon>Vertebrata</taxon>
        <taxon>Euteleostomi</taxon>
        <taxon>Mammalia</taxon>
        <taxon>Eutheria</taxon>
        <taxon>Laurasiatheria</taxon>
        <taxon>Artiodactyla</taxon>
        <taxon>Ruminantia</taxon>
        <taxon>Pecora</taxon>
        <taxon>Bovidae</taxon>
        <taxon>Caprinae</taxon>
        <taxon>Ovis</taxon>
    </lineage>
</organism>
<reference evidence="1" key="1">
    <citation type="submission" date="2020-11" db="EMBL/GenBank/DDBJ databases">
        <authorList>
            <person name="Davenport K.M."/>
            <person name="Bickhart D.M."/>
            <person name="Smith T.P.L."/>
            <person name="Murdoch B.M."/>
            <person name="Rosen B.D."/>
        </authorList>
    </citation>
    <scope>NUCLEOTIDE SEQUENCE [LARGE SCALE GENOMIC DNA]</scope>
    <source>
        <strain evidence="1">OAR_USU_Benz2616</strain>
    </source>
</reference>
<proteinExistence type="predicted"/>